<sequence>MESLNLLNMEKMNNIKKYGNGILTIEVQSLKPEKFINFLWRNNVVIKNVKRRSLTNYTMKINLQDYNTVLEGAARTNSKVTVLKRKGSIFKILKLRRRKTLVITLALFVGVLYYLSSFIWKVEIITDKYLSPFEIRMQLKSYGIDKGTFKKDFDVYKLEEKIIEDNDEVMWVKARIEGSKLTVQVAERQAPPKIREHKTTGNIVASKDGEVDRIFSITGTSVVEPGKIVKRGDLLIKSEQGKEGKEYNIKAEGTVYAKTFYEKNKEVPKYTIKRERTGNVSKSYYVKFKDKKLYIRNGLNDFENYDKIDNNKGIIKTETYHEVVEEKVPTEVDEVIKELNRNIILNLDKSVKILEVIPEIKEMEDKFLVNLLVIAEENIATEEFVDGEEALD</sequence>
<dbReference type="Pfam" id="PF06898">
    <property type="entry name" value="YqfD"/>
    <property type="match status" value="1"/>
</dbReference>
<organism evidence="2 3">
    <name type="scientific">Clostridium faecium</name>
    <dbReference type="NCBI Taxonomy" id="2762223"/>
    <lineage>
        <taxon>Bacteria</taxon>
        <taxon>Bacillati</taxon>
        <taxon>Bacillota</taxon>
        <taxon>Clostridia</taxon>
        <taxon>Eubacteriales</taxon>
        <taxon>Clostridiaceae</taxon>
        <taxon>Clostridium</taxon>
    </lineage>
</organism>
<gene>
    <name evidence="2" type="primary">yqfD</name>
    <name evidence="2" type="ORF">H9637_17645</name>
</gene>
<proteinExistence type="predicted"/>
<evidence type="ECO:0000313" key="3">
    <source>
        <dbReference type="Proteomes" id="UP000627166"/>
    </source>
</evidence>
<comment type="caution">
    <text evidence="2">The sequence shown here is derived from an EMBL/GenBank/DDBJ whole genome shotgun (WGS) entry which is preliminary data.</text>
</comment>
<name>A0ABR8YX61_9CLOT</name>
<dbReference type="Proteomes" id="UP000627166">
    <property type="component" value="Unassembled WGS sequence"/>
</dbReference>
<dbReference type="InterPro" id="IPR010690">
    <property type="entry name" value="YqfD"/>
</dbReference>
<keyword evidence="3" id="KW-1185">Reference proteome</keyword>
<reference evidence="2 3" key="1">
    <citation type="submission" date="2020-08" db="EMBL/GenBank/DDBJ databases">
        <title>A Genomic Blueprint of the Chicken Gut Microbiome.</title>
        <authorList>
            <person name="Gilroy R."/>
            <person name="Ravi A."/>
            <person name="Getino M."/>
            <person name="Pursley I."/>
            <person name="Horton D.L."/>
            <person name="Alikhan N.-F."/>
            <person name="Baker D."/>
            <person name="Gharbi K."/>
            <person name="Hall N."/>
            <person name="Watson M."/>
            <person name="Adriaenssens E.M."/>
            <person name="Foster-Nyarko E."/>
            <person name="Jarju S."/>
            <person name="Secka A."/>
            <person name="Antonio M."/>
            <person name="Oren A."/>
            <person name="Chaudhuri R."/>
            <person name="La Ragione R.M."/>
            <person name="Hildebrand F."/>
            <person name="Pallen M.J."/>
        </authorList>
    </citation>
    <scope>NUCLEOTIDE SEQUENCE [LARGE SCALE GENOMIC DNA]</scope>
    <source>
        <strain evidence="2 3">N37</strain>
    </source>
</reference>
<dbReference type="NCBIfam" id="TIGR02876">
    <property type="entry name" value="spore_yqfD"/>
    <property type="match status" value="1"/>
</dbReference>
<feature type="transmembrane region" description="Helical" evidence="1">
    <location>
        <begin position="101"/>
        <end position="120"/>
    </location>
</feature>
<accession>A0ABR8YX61</accession>
<keyword evidence="1" id="KW-1133">Transmembrane helix</keyword>
<keyword evidence="1" id="KW-0472">Membrane</keyword>
<keyword evidence="1" id="KW-0812">Transmembrane</keyword>
<evidence type="ECO:0000313" key="2">
    <source>
        <dbReference type="EMBL" id="MBD8048826.1"/>
    </source>
</evidence>
<protein>
    <submittedName>
        <fullName evidence="2">Sporulation protein YqfD</fullName>
    </submittedName>
</protein>
<dbReference type="EMBL" id="JACSQB010000179">
    <property type="protein sequence ID" value="MBD8048826.1"/>
    <property type="molecule type" value="Genomic_DNA"/>
</dbReference>
<evidence type="ECO:0000256" key="1">
    <source>
        <dbReference type="SAM" id="Phobius"/>
    </source>
</evidence>